<dbReference type="InterPro" id="IPR005112">
    <property type="entry name" value="dDENN_dom"/>
</dbReference>
<dbReference type="InterPro" id="IPR037516">
    <property type="entry name" value="Tripartite_DENN"/>
</dbReference>
<keyword evidence="8" id="KW-0053">Apoptosis</keyword>
<dbReference type="SMART" id="SM00799">
    <property type="entry name" value="DENN"/>
    <property type="match status" value="1"/>
</dbReference>
<accession>A0A3M7PKH4</accession>
<evidence type="ECO:0000256" key="4">
    <source>
        <dbReference type="ARBA" id="ARBA00017868"/>
    </source>
</evidence>
<feature type="region of interest" description="Disordered" evidence="10">
    <location>
        <begin position="557"/>
        <end position="583"/>
    </location>
</feature>
<comment type="caution">
    <text evidence="12">The sequence shown here is derived from an EMBL/GenBank/DDBJ whole genome shotgun (WGS) entry which is preliminary data.</text>
</comment>
<dbReference type="Pfam" id="PF23629">
    <property type="entry name" value="Death_MADD"/>
    <property type="match status" value="1"/>
</dbReference>
<feature type="compositionally biased region" description="Basic and acidic residues" evidence="10">
    <location>
        <begin position="1124"/>
        <end position="1139"/>
    </location>
</feature>
<dbReference type="PANTHER" id="PTHR13008">
    <property type="entry name" value="MAP-KINASE ACTIVATING DEATH DOMAIN PROTEIN MADD /DENN/AEX-3 C.ELEGANS"/>
    <property type="match status" value="1"/>
</dbReference>
<dbReference type="GO" id="GO:0032483">
    <property type="term" value="P:regulation of Rab protein signal transduction"/>
    <property type="evidence" value="ECO:0007669"/>
    <property type="project" value="TreeGrafter"/>
</dbReference>
<feature type="domain" description="UDENN" evidence="11">
    <location>
        <begin position="32"/>
        <end position="507"/>
    </location>
</feature>
<dbReference type="InterPro" id="IPR057469">
    <property type="entry name" value="PH_MADD"/>
</dbReference>
<feature type="region of interest" description="Disordered" evidence="10">
    <location>
        <begin position="1145"/>
        <end position="1225"/>
    </location>
</feature>
<protein>
    <recommendedName>
        <fullName evidence="4">MAP kinase-activating death domain protein</fullName>
    </recommendedName>
</protein>
<dbReference type="GO" id="GO:0016301">
    <property type="term" value="F:kinase activity"/>
    <property type="evidence" value="ECO:0007669"/>
    <property type="project" value="UniProtKB-KW"/>
</dbReference>
<feature type="region of interest" description="Disordered" evidence="10">
    <location>
        <begin position="1003"/>
        <end position="1055"/>
    </location>
</feature>
<dbReference type="Proteomes" id="UP000276133">
    <property type="component" value="Unassembled WGS sequence"/>
</dbReference>
<evidence type="ECO:0000256" key="7">
    <source>
        <dbReference type="ARBA" id="ARBA00022658"/>
    </source>
</evidence>
<gene>
    <name evidence="12" type="ORF">BpHYR1_045421</name>
</gene>
<dbReference type="SMART" id="SM00800">
    <property type="entry name" value="uDENN"/>
    <property type="match status" value="1"/>
</dbReference>
<feature type="compositionally biased region" description="Polar residues" evidence="10">
    <location>
        <begin position="764"/>
        <end position="779"/>
    </location>
</feature>
<dbReference type="OrthoDB" id="6282239at2759"/>
<feature type="region of interest" description="Disordered" evidence="10">
    <location>
        <begin position="654"/>
        <end position="676"/>
    </location>
</feature>
<feature type="compositionally biased region" description="Polar residues" evidence="10">
    <location>
        <begin position="1041"/>
        <end position="1055"/>
    </location>
</feature>
<keyword evidence="12" id="KW-0418">Kinase</keyword>
<keyword evidence="6" id="KW-0963">Cytoplasm</keyword>
<keyword evidence="12" id="KW-0808">Transferase</keyword>
<dbReference type="InterPro" id="IPR043153">
    <property type="entry name" value="DENN_C"/>
</dbReference>
<dbReference type="GO" id="GO:0042981">
    <property type="term" value="P:regulation of apoptotic process"/>
    <property type="evidence" value="ECO:0007669"/>
    <property type="project" value="TreeGrafter"/>
</dbReference>
<evidence type="ECO:0000256" key="8">
    <source>
        <dbReference type="ARBA" id="ARBA00022703"/>
    </source>
</evidence>
<feature type="compositionally biased region" description="Low complexity" evidence="10">
    <location>
        <begin position="753"/>
        <end position="763"/>
    </location>
</feature>
<evidence type="ECO:0000313" key="13">
    <source>
        <dbReference type="Proteomes" id="UP000276133"/>
    </source>
</evidence>
<feature type="compositionally biased region" description="Polar residues" evidence="10">
    <location>
        <begin position="1194"/>
        <end position="1206"/>
    </location>
</feature>
<dbReference type="InterPro" id="IPR039980">
    <property type="entry name" value="MADD"/>
</dbReference>
<feature type="region of interest" description="Disordered" evidence="10">
    <location>
        <begin position="1120"/>
        <end position="1139"/>
    </location>
</feature>
<evidence type="ECO:0000256" key="9">
    <source>
        <dbReference type="ARBA" id="ARBA00023136"/>
    </source>
</evidence>
<evidence type="ECO:0000256" key="5">
    <source>
        <dbReference type="ARBA" id="ARBA00022475"/>
    </source>
</evidence>
<dbReference type="STRING" id="10195.A0A3M7PKH4"/>
<keyword evidence="9" id="KW-0472">Membrane</keyword>
<dbReference type="GO" id="GO:0005829">
    <property type="term" value="C:cytosol"/>
    <property type="evidence" value="ECO:0007669"/>
    <property type="project" value="TreeGrafter"/>
</dbReference>
<organism evidence="12 13">
    <name type="scientific">Brachionus plicatilis</name>
    <name type="common">Marine rotifer</name>
    <name type="synonym">Brachionus muelleri</name>
    <dbReference type="NCBI Taxonomy" id="10195"/>
    <lineage>
        <taxon>Eukaryota</taxon>
        <taxon>Metazoa</taxon>
        <taxon>Spiralia</taxon>
        <taxon>Gnathifera</taxon>
        <taxon>Rotifera</taxon>
        <taxon>Eurotatoria</taxon>
        <taxon>Monogononta</taxon>
        <taxon>Pseudotrocha</taxon>
        <taxon>Ploima</taxon>
        <taxon>Brachionidae</taxon>
        <taxon>Brachionus</taxon>
    </lineage>
</organism>
<dbReference type="PROSITE" id="PS50211">
    <property type="entry name" value="DENN"/>
    <property type="match status" value="1"/>
</dbReference>
<feature type="region of interest" description="Disordered" evidence="10">
    <location>
        <begin position="130"/>
        <end position="160"/>
    </location>
</feature>
<sequence>MNSDYKKYFCARLIDFVIIVGCKQPATPSQLISKHLEQIDAEKNQKIQLPELLRRYPFEDHADFVLPQDVIYFCQPEGCTNINCSNQQRADSNRDTTSFIFTLTEKDSARVRYGICINFFRPIEKKYDKQKKTKTQQLDDSDDENSGDSNQLNKKKRTKKASEVKYTHTLTSLCIISHHPFFSLFRECLNILRRIIEACHWRALMSKPASPNSISSTSSGQKLARDTVWGILTGSSGTKSTDQISPLVACEIREIETWILRLLSAPVPVPGKTKLIIDILPNEAPMLFALPDHTRFNLVDFPLHLPLELLGIDIFIQVYSLILLENKVIFQSSDYNALTMSIMAFVAMLYPLEYMFPVIPLLPRCMNETEQLLMAPTPYIIGVSENFFVYKNNFALPDDIFFNEQNTNSNKENMCASFNQLIYGNDVDSVDVATRITMVQFLNSKNILGHFNEHTRILRLYPRPVVAFQYNSFIRSRPVKSSFIIKLAKTQAVEFLAEWSLCPSNVAYLRIQTGIYDPSLIGDKPKWYCRYLTPIQFKTYEEKSTLAAAIQYLNQENTKSRSQSEEETDENVESECSRYSSNSSISMSGDIELGILETKDFVDDYQPPQAFTSAGKPIGMFPKNQAKTMCVDIETVYSPPVNADFKDLIDRSPSVVSSNADTSSMTSSASSSSIGNHNELAEDYEENLFTENQIWNQDDENSSKTNPILSNKYKTLTSSDSKSSSATMTPVSKNFPKSPFDAEISQQKPTHRTNSSSSTNTVTARNLNQIPLQTPKASSKKQSSFMFITQFSDDLIHDVASKARTLSAKKFGNILRDDSRDKAEINNLRKSLSNLPSSLSNLGAKYVDGNNNTAKTSDSISNIKEIDSHNSLPHSQTSELVNENQQFLKEQLANVFEGQGVGWLKINRIKRLMEDENNRNFVLSRLNTQLDKKLSNDEEHIEDVKVTKAVFKGMTKLLNAIIAGLEQTYANNGLGGMASAFQLLEIAHTHYWVHGSELLGKSNSLDGGSPMSEKSSSPFDSKENLSLTSSQTSTSNNGTNKMHQSINSDQNNHQFNMQSTGSIVAQLGTLWNNSKLNNITKSIANNSTNSDKKSAFDSAQYTKSPFTTKSIVNKVSSMSHHPLIHPDDQKQKDQASKLAHKQLDEIHGSELKRPYKLFTGNQNENDKTISSPNSKDDISAQQHRSSLKSKINHHSINPQPSQSTGMAESKAQILKNSPSTSSISQLSSKCSKSISGESSLNTVPLAKSKLSAGFRYSKKVISQVQVQSQTSTGTHNSNMEIKTYLFETIVSNPRISKDEIRRKIRRMLGKCHIGLSMSQQVNELLDCIEYLGGNDVDLRPAGSRLMQKQTFAVHLGTDNKGEMLFMEVCDDCMILRSVKGEICQRWWFEKLVNMTYCPKTKVLCLWCKSNGETQLTKFYTKKCRDLYFSIKEAMEKAVSRLNSTLASSNISPNISELGGEFPISNLKNTENGFLEISMEGIGIKFEDNKEFIELKRVRKCTTQKDDIFVLEEFDPKIKQIVIRKYKSTMASLAIFAFHRVISVLITKMQ</sequence>
<feature type="region of interest" description="Disordered" evidence="10">
    <location>
        <begin position="715"/>
        <end position="779"/>
    </location>
</feature>
<dbReference type="Pfam" id="PF25328">
    <property type="entry name" value="PH_MADD"/>
    <property type="match status" value="1"/>
</dbReference>
<dbReference type="SMART" id="SM00801">
    <property type="entry name" value="dDENN"/>
    <property type="match status" value="1"/>
</dbReference>
<comment type="similarity">
    <text evidence="3">Belongs to the MADD family.</text>
</comment>
<evidence type="ECO:0000256" key="2">
    <source>
        <dbReference type="ARBA" id="ARBA00004496"/>
    </source>
</evidence>
<dbReference type="PANTHER" id="PTHR13008:SF7">
    <property type="entry name" value="MAP KINASE-ACTIVATING DEATH DOMAIN PROTEIN"/>
    <property type="match status" value="1"/>
</dbReference>
<feature type="compositionally biased region" description="Polar residues" evidence="10">
    <location>
        <begin position="1003"/>
        <end position="1019"/>
    </location>
</feature>
<dbReference type="GO" id="GO:0005085">
    <property type="term" value="F:guanyl-nucleotide exchange factor activity"/>
    <property type="evidence" value="ECO:0007669"/>
    <property type="project" value="UniProtKB-KW"/>
</dbReference>
<dbReference type="Pfam" id="PF02141">
    <property type="entry name" value="DENN"/>
    <property type="match status" value="1"/>
</dbReference>
<dbReference type="GO" id="GO:0005886">
    <property type="term" value="C:plasma membrane"/>
    <property type="evidence" value="ECO:0007669"/>
    <property type="project" value="UniProtKB-SubCell"/>
</dbReference>
<evidence type="ECO:0000256" key="1">
    <source>
        <dbReference type="ARBA" id="ARBA00004236"/>
    </source>
</evidence>
<keyword evidence="7" id="KW-0344">Guanine-nucleotide releasing factor</keyword>
<feature type="compositionally biased region" description="Polar residues" evidence="10">
    <location>
        <begin position="1159"/>
        <end position="1184"/>
    </location>
</feature>
<dbReference type="Gene3D" id="3.40.50.11500">
    <property type="match status" value="1"/>
</dbReference>
<name>A0A3M7PKH4_BRAPC</name>
<dbReference type="GO" id="GO:0006915">
    <property type="term" value="P:apoptotic process"/>
    <property type="evidence" value="ECO:0007669"/>
    <property type="project" value="UniProtKB-KW"/>
</dbReference>
<evidence type="ECO:0000256" key="10">
    <source>
        <dbReference type="SAM" id="MobiDB-lite"/>
    </source>
</evidence>
<reference evidence="12 13" key="1">
    <citation type="journal article" date="2018" name="Sci. Rep.">
        <title>Genomic signatures of local adaptation to the degree of environmental predictability in rotifers.</title>
        <authorList>
            <person name="Franch-Gras L."/>
            <person name="Hahn C."/>
            <person name="Garcia-Roger E.M."/>
            <person name="Carmona M.J."/>
            <person name="Serra M."/>
            <person name="Gomez A."/>
        </authorList>
    </citation>
    <scope>NUCLEOTIDE SEQUENCE [LARGE SCALE GENOMIC DNA]</scope>
    <source>
        <strain evidence="12">HYR1</strain>
    </source>
</reference>
<feature type="compositionally biased region" description="Low complexity" evidence="10">
    <location>
        <begin position="1024"/>
        <end position="1040"/>
    </location>
</feature>
<dbReference type="Pfam" id="PF03456">
    <property type="entry name" value="uDENN"/>
    <property type="match status" value="1"/>
</dbReference>
<evidence type="ECO:0000313" key="12">
    <source>
        <dbReference type="EMBL" id="RMZ99493.1"/>
    </source>
</evidence>
<dbReference type="InterPro" id="IPR001194">
    <property type="entry name" value="cDENN_dom"/>
</dbReference>
<dbReference type="Gene3D" id="3.30.450.200">
    <property type="match status" value="1"/>
</dbReference>
<keyword evidence="5" id="KW-1003">Cell membrane</keyword>
<evidence type="ECO:0000256" key="3">
    <source>
        <dbReference type="ARBA" id="ARBA00005978"/>
    </source>
</evidence>
<evidence type="ECO:0000256" key="6">
    <source>
        <dbReference type="ARBA" id="ARBA00022490"/>
    </source>
</evidence>
<dbReference type="InterPro" id="IPR005113">
    <property type="entry name" value="uDENN_dom"/>
</dbReference>
<dbReference type="InterPro" id="IPR056574">
    <property type="entry name" value="Death_MADD"/>
</dbReference>
<comment type="subcellular location">
    <subcellularLocation>
        <location evidence="1">Cell membrane</location>
    </subcellularLocation>
    <subcellularLocation>
        <location evidence="2">Cytoplasm</location>
    </subcellularLocation>
</comment>
<evidence type="ECO:0000259" key="11">
    <source>
        <dbReference type="PROSITE" id="PS50211"/>
    </source>
</evidence>
<dbReference type="EMBL" id="REGN01010203">
    <property type="protein sequence ID" value="RMZ99493.1"/>
    <property type="molecule type" value="Genomic_DNA"/>
</dbReference>
<proteinExistence type="inferred from homology"/>
<keyword evidence="13" id="KW-1185">Reference proteome</keyword>
<feature type="compositionally biased region" description="Low complexity" evidence="10">
    <location>
        <begin position="657"/>
        <end position="673"/>
    </location>
</feature>